<evidence type="ECO:0000313" key="11">
    <source>
        <dbReference type="WBParaSite" id="PSAMB.scaffold1487size30842.g13466.t1"/>
    </source>
</evidence>
<dbReference type="GO" id="GO:0016020">
    <property type="term" value="C:membrane"/>
    <property type="evidence" value="ECO:0007669"/>
    <property type="project" value="UniProtKB-SubCell"/>
</dbReference>
<evidence type="ECO:0000256" key="7">
    <source>
        <dbReference type="RuleBase" id="RU079119"/>
    </source>
</evidence>
<dbReference type="EC" id="2.3.1.225" evidence="7"/>
<keyword evidence="2 7" id="KW-0808">Transferase</keyword>
<dbReference type="PANTHER" id="PTHR22883">
    <property type="entry name" value="ZINC FINGER DHHC DOMAIN CONTAINING PROTEIN"/>
    <property type="match status" value="1"/>
</dbReference>
<keyword evidence="10" id="KW-1185">Reference proteome</keyword>
<evidence type="ECO:0000256" key="2">
    <source>
        <dbReference type="ARBA" id="ARBA00022679"/>
    </source>
</evidence>
<dbReference type="GO" id="GO:0005783">
    <property type="term" value="C:endoplasmic reticulum"/>
    <property type="evidence" value="ECO:0007669"/>
    <property type="project" value="TreeGrafter"/>
</dbReference>
<evidence type="ECO:0000256" key="3">
    <source>
        <dbReference type="ARBA" id="ARBA00022692"/>
    </source>
</evidence>
<dbReference type="Pfam" id="PF01529">
    <property type="entry name" value="DHHC"/>
    <property type="match status" value="1"/>
</dbReference>
<dbReference type="GO" id="GO:0005794">
    <property type="term" value="C:Golgi apparatus"/>
    <property type="evidence" value="ECO:0007669"/>
    <property type="project" value="TreeGrafter"/>
</dbReference>
<comment type="domain">
    <text evidence="7">The DHHC domain is required for palmitoyltransferase activity.</text>
</comment>
<evidence type="ECO:0000256" key="5">
    <source>
        <dbReference type="ARBA" id="ARBA00023136"/>
    </source>
</evidence>
<sequence length="457" mass="51176">MGSVMRTSRRNGWSWPFHPLQCICWLVMIYLSAASFAFLVEVFQAPVIRTIIYTGLSVIVAFVVGATVVVTTIDPADESVRDILRGRQQPDFSRQKHPHVIGNDYFCNICEHVVDPSSKHCRQCNKCVIDFDHHCKWLNNCVGRVNYKYFLIYVVTVSVSSAIITLLCIFVIVAHFVNPELIRIDDKGNVRIIGGSMNDSLWLLFCFATAFVALVTCVLTVHLLAFHLKLINQGLTTYNYIMGERAKQNAVETGTNSRRIMTIEWLKSKIFKPRRDSTKTIKIDTNSGLPYGSTGVRLEQKQRRSSAGLPAPKFVNHRSLVTTVKVPFDHPKTPVSIQSEEDTSVSALTANTSRPNSKGGDLQQYDIDRYTPRADLRQLGADELHRRVSEQYGDVSANNLQVVSLPPIQSEPKKIYEPTVESVFGESRELYLPAIMVKSPSIHSSANSVIGHNYGAG</sequence>
<feature type="transmembrane region" description="Helical" evidence="7">
    <location>
        <begin position="150"/>
        <end position="177"/>
    </location>
</feature>
<comment type="subcellular location">
    <subcellularLocation>
        <location evidence="1">Membrane</location>
        <topology evidence="1">Multi-pass membrane protein</topology>
    </subcellularLocation>
</comment>
<feature type="domain" description="Palmitoyltransferase DHHC" evidence="9">
    <location>
        <begin position="103"/>
        <end position="241"/>
    </location>
</feature>
<protein>
    <recommendedName>
        <fullName evidence="7">Palmitoyltransferase</fullName>
        <ecNumber evidence="7">2.3.1.225</ecNumber>
    </recommendedName>
</protein>
<keyword evidence="3 7" id="KW-0812">Transmembrane</keyword>
<evidence type="ECO:0000256" key="8">
    <source>
        <dbReference type="SAM" id="MobiDB-lite"/>
    </source>
</evidence>
<evidence type="ECO:0000259" key="9">
    <source>
        <dbReference type="Pfam" id="PF01529"/>
    </source>
</evidence>
<dbReference type="GO" id="GO:0019706">
    <property type="term" value="F:protein-cysteine S-palmitoyltransferase activity"/>
    <property type="evidence" value="ECO:0007669"/>
    <property type="project" value="UniProtKB-EC"/>
</dbReference>
<keyword evidence="5 7" id="KW-0472">Membrane</keyword>
<dbReference type="GO" id="GO:0006612">
    <property type="term" value="P:protein targeting to membrane"/>
    <property type="evidence" value="ECO:0007669"/>
    <property type="project" value="TreeGrafter"/>
</dbReference>
<evidence type="ECO:0000256" key="6">
    <source>
        <dbReference type="ARBA" id="ARBA00023315"/>
    </source>
</evidence>
<feature type="compositionally biased region" description="Polar residues" evidence="8">
    <location>
        <begin position="344"/>
        <end position="356"/>
    </location>
</feature>
<reference evidence="11" key="1">
    <citation type="submission" date="2022-11" db="UniProtKB">
        <authorList>
            <consortium name="WormBaseParasite"/>
        </authorList>
    </citation>
    <scope>IDENTIFICATION</scope>
</reference>
<dbReference type="PROSITE" id="PS50216">
    <property type="entry name" value="DHHC"/>
    <property type="match status" value="1"/>
</dbReference>
<comment type="similarity">
    <text evidence="7">Belongs to the DHHC palmitoyltransferase family.</text>
</comment>
<dbReference type="InterPro" id="IPR039859">
    <property type="entry name" value="PFA4/ZDH16/20/ERF2-like"/>
</dbReference>
<feature type="region of interest" description="Disordered" evidence="8">
    <location>
        <begin position="332"/>
        <end position="364"/>
    </location>
</feature>
<evidence type="ECO:0000313" key="10">
    <source>
        <dbReference type="Proteomes" id="UP000887566"/>
    </source>
</evidence>
<proteinExistence type="inferred from homology"/>
<name>A0A914V313_9BILA</name>
<evidence type="ECO:0000256" key="4">
    <source>
        <dbReference type="ARBA" id="ARBA00022989"/>
    </source>
</evidence>
<keyword evidence="4 7" id="KW-1133">Transmembrane helix</keyword>
<feature type="transmembrane region" description="Helical" evidence="7">
    <location>
        <begin position="201"/>
        <end position="226"/>
    </location>
</feature>
<accession>A0A914V313</accession>
<dbReference type="Proteomes" id="UP000887566">
    <property type="component" value="Unplaced"/>
</dbReference>
<comment type="catalytic activity">
    <reaction evidence="7">
        <text>L-cysteinyl-[protein] + hexadecanoyl-CoA = S-hexadecanoyl-L-cysteinyl-[protein] + CoA</text>
        <dbReference type="Rhea" id="RHEA:36683"/>
        <dbReference type="Rhea" id="RHEA-COMP:10131"/>
        <dbReference type="Rhea" id="RHEA-COMP:11032"/>
        <dbReference type="ChEBI" id="CHEBI:29950"/>
        <dbReference type="ChEBI" id="CHEBI:57287"/>
        <dbReference type="ChEBI" id="CHEBI:57379"/>
        <dbReference type="ChEBI" id="CHEBI:74151"/>
        <dbReference type="EC" id="2.3.1.225"/>
    </reaction>
</comment>
<feature type="transmembrane region" description="Helical" evidence="7">
    <location>
        <begin position="20"/>
        <end position="39"/>
    </location>
</feature>
<feature type="transmembrane region" description="Helical" evidence="7">
    <location>
        <begin position="51"/>
        <end position="73"/>
    </location>
</feature>
<dbReference type="WBParaSite" id="PSAMB.scaffold1487size30842.g13466.t1">
    <property type="protein sequence ID" value="PSAMB.scaffold1487size30842.g13466.t1"/>
    <property type="gene ID" value="PSAMB.scaffold1487size30842.g13466"/>
</dbReference>
<dbReference type="PANTHER" id="PTHR22883:SF203">
    <property type="entry name" value="PALMITOYLTRANSFERASE"/>
    <property type="match status" value="1"/>
</dbReference>
<dbReference type="InterPro" id="IPR001594">
    <property type="entry name" value="Palmitoyltrfase_DHHC"/>
</dbReference>
<keyword evidence="6 7" id="KW-0012">Acyltransferase</keyword>
<evidence type="ECO:0000256" key="1">
    <source>
        <dbReference type="ARBA" id="ARBA00004141"/>
    </source>
</evidence>
<organism evidence="10 11">
    <name type="scientific">Plectus sambesii</name>
    <dbReference type="NCBI Taxonomy" id="2011161"/>
    <lineage>
        <taxon>Eukaryota</taxon>
        <taxon>Metazoa</taxon>
        <taxon>Ecdysozoa</taxon>
        <taxon>Nematoda</taxon>
        <taxon>Chromadorea</taxon>
        <taxon>Plectida</taxon>
        <taxon>Plectina</taxon>
        <taxon>Plectoidea</taxon>
        <taxon>Plectidae</taxon>
        <taxon>Plectus</taxon>
    </lineage>
</organism>
<dbReference type="AlphaFoldDB" id="A0A914V313"/>